<dbReference type="AlphaFoldDB" id="A0A2T4A6P9"/>
<reference evidence="1 2" key="1">
    <citation type="submission" date="2016-07" db="EMBL/GenBank/DDBJ databases">
        <title>Multiple horizontal gene transfer events from other fungi enriched the ability of initially mycotrophic Trichoderma (Ascomycota) to feed on dead plant biomass.</title>
        <authorList>
            <consortium name="DOE Joint Genome Institute"/>
            <person name="Aerts A."/>
            <person name="Atanasova L."/>
            <person name="Chenthamara K."/>
            <person name="Zhang J."/>
            <person name="Grujic M."/>
            <person name="Henrissat B."/>
            <person name="Kuo A."/>
            <person name="Salamov A."/>
            <person name="Lipzen A."/>
            <person name="Labutti K."/>
            <person name="Barry K."/>
            <person name="Miao Y."/>
            <person name="Rahimi M.J."/>
            <person name="Shen Q."/>
            <person name="Grigoriev I.V."/>
            <person name="Kubicek C.P."/>
            <person name="Druzhinina I.S."/>
        </authorList>
    </citation>
    <scope>NUCLEOTIDE SEQUENCE [LARGE SCALE GENOMIC DNA]</scope>
    <source>
        <strain evidence="1 2">CBS 226.95</strain>
    </source>
</reference>
<dbReference type="EMBL" id="KZ679683">
    <property type="protein sequence ID" value="PTB52740.1"/>
    <property type="molecule type" value="Genomic_DNA"/>
</dbReference>
<evidence type="ECO:0000313" key="2">
    <source>
        <dbReference type="Proteomes" id="UP000241690"/>
    </source>
</evidence>
<dbReference type="GeneID" id="36623998"/>
<gene>
    <name evidence="1" type="ORF">M431DRAFT_470688</name>
</gene>
<dbReference type="RefSeq" id="XP_024772417.1">
    <property type="nucleotide sequence ID" value="XM_024915429.1"/>
</dbReference>
<dbReference type="Proteomes" id="UP000241690">
    <property type="component" value="Unassembled WGS sequence"/>
</dbReference>
<organism evidence="1 2">
    <name type="scientific">Trichoderma harzianum CBS 226.95</name>
    <dbReference type="NCBI Taxonomy" id="983964"/>
    <lineage>
        <taxon>Eukaryota</taxon>
        <taxon>Fungi</taxon>
        <taxon>Dikarya</taxon>
        <taxon>Ascomycota</taxon>
        <taxon>Pezizomycotina</taxon>
        <taxon>Sordariomycetes</taxon>
        <taxon>Hypocreomycetidae</taxon>
        <taxon>Hypocreales</taxon>
        <taxon>Hypocreaceae</taxon>
        <taxon>Trichoderma</taxon>
    </lineage>
</organism>
<proteinExistence type="predicted"/>
<evidence type="ECO:0000313" key="1">
    <source>
        <dbReference type="EMBL" id="PTB52740.1"/>
    </source>
</evidence>
<keyword evidence="2" id="KW-1185">Reference proteome</keyword>
<sequence length="74" mass="8397">MVTSCCYHWHLLADIRFPKYLLPSRYSSGICYYSHVPLVSGILIINAIFPATGSTWIFLHVPWSVTRVEPGASR</sequence>
<accession>A0A2T4A6P9</accession>
<name>A0A2T4A6P9_TRIHA</name>
<protein>
    <submittedName>
        <fullName evidence="1">Uncharacterized protein</fullName>
    </submittedName>
</protein>